<keyword evidence="1 2" id="KW-0129">CBS domain</keyword>
<evidence type="ECO:0000313" key="4">
    <source>
        <dbReference type="EMBL" id="PWC27716.1"/>
    </source>
</evidence>
<accession>A0A2U1V1D9</accession>
<dbReference type="OrthoDB" id="9802114at2"/>
<dbReference type="SUPFAM" id="SSF54631">
    <property type="entry name" value="CBS-domain pair"/>
    <property type="match status" value="1"/>
</dbReference>
<feature type="domain" description="CBS" evidence="3">
    <location>
        <begin position="1"/>
        <end position="57"/>
    </location>
</feature>
<dbReference type="InterPro" id="IPR051257">
    <property type="entry name" value="Diverse_CBS-Domain"/>
</dbReference>
<dbReference type="Gene3D" id="3.10.580.10">
    <property type="entry name" value="CBS-domain"/>
    <property type="match status" value="1"/>
</dbReference>
<proteinExistence type="predicted"/>
<comment type="caution">
    <text evidence="4">The sequence shown here is derived from an EMBL/GenBank/DDBJ whole genome shotgun (WGS) entry which is preliminary data.</text>
</comment>
<sequence length="135" mass="14469">MSAEVEFIAPEATAQEAAELMGELDVGALPVGSAEDLRGVVTDRDLLYRVVAAGRDPAGLRVREVMSSPAIACRPNDTLRQAMDLMTAQNLRRLAVQDAQGKVVGWVTLADVARRLLVEDARLQQALRGLTESAA</sequence>
<dbReference type="PROSITE" id="PS51371">
    <property type="entry name" value="CBS"/>
    <property type="match status" value="2"/>
</dbReference>
<feature type="domain" description="CBS" evidence="3">
    <location>
        <begin position="66"/>
        <end position="123"/>
    </location>
</feature>
<dbReference type="SMART" id="SM00116">
    <property type="entry name" value="CBS"/>
    <property type="match status" value="2"/>
</dbReference>
<organism evidence="4 5">
    <name type="scientific">Teichococcus aestuarii</name>
    <dbReference type="NCBI Taxonomy" id="568898"/>
    <lineage>
        <taxon>Bacteria</taxon>
        <taxon>Pseudomonadati</taxon>
        <taxon>Pseudomonadota</taxon>
        <taxon>Alphaproteobacteria</taxon>
        <taxon>Acetobacterales</taxon>
        <taxon>Roseomonadaceae</taxon>
        <taxon>Roseomonas</taxon>
    </lineage>
</organism>
<keyword evidence="5" id="KW-1185">Reference proteome</keyword>
<protein>
    <submittedName>
        <fullName evidence="4">CBS domain-containing protein</fullName>
    </submittedName>
</protein>
<evidence type="ECO:0000256" key="1">
    <source>
        <dbReference type="ARBA" id="ARBA00023122"/>
    </source>
</evidence>
<dbReference type="Pfam" id="PF00571">
    <property type="entry name" value="CBS"/>
    <property type="match status" value="2"/>
</dbReference>
<name>A0A2U1V1D9_9PROT</name>
<dbReference type="PANTHER" id="PTHR43080">
    <property type="entry name" value="CBS DOMAIN-CONTAINING PROTEIN CBSX3, MITOCHONDRIAL"/>
    <property type="match status" value="1"/>
</dbReference>
<dbReference type="PANTHER" id="PTHR43080:SF2">
    <property type="entry name" value="CBS DOMAIN-CONTAINING PROTEIN"/>
    <property type="match status" value="1"/>
</dbReference>
<dbReference type="InterPro" id="IPR046342">
    <property type="entry name" value="CBS_dom_sf"/>
</dbReference>
<dbReference type="EMBL" id="PDOA01000012">
    <property type="protein sequence ID" value="PWC27716.1"/>
    <property type="molecule type" value="Genomic_DNA"/>
</dbReference>
<dbReference type="Proteomes" id="UP000245048">
    <property type="component" value="Unassembled WGS sequence"/>
</dbReference>
<evidence type="ECO:0000256" key="2">
    <source>
        <dbReference type="PROSITE-ProRule" id="PRU00703"/>
    </source>
</evidence>
<reference evidence="5" key="1">
    <citation type="submission" date="2017-10" db="EMBL/GenBank/DDBJ databases">
        <authorList>
            <person name="Toshchakov S.V."/>
            <person name="Goeva M.A."/>
        </authorList>
    </citation>
    <scope>NUCLEOTIDE SEQUENCE [LARGE SCALE GENOMIC DNA]</scope>
    <source>
        <strain evidence="5">JR1/69-1-13</strain>
    </source>
</reference>
<gene>
    <name evidence="4" type="ORF">CR165_16610</name>
</gene>
<evidence type="ECO:0000313" key="5">
    <source>
        <dbReference type="Proteomes" id="UP000245048"/>
    </source>
</evidence>
<dbReference type="InterPro" id="IPR000644">
    <property type="entry name" value="CBS_dom"/>
</dbReference>
<dbReference type="AlphaFoldDB" id="A0A2U1V1D9"/>
<evidence type="ECO:0000259" key="3">
    <source>
        <dbReference type="PROSITE" id="PS51371"/>
    </source>
</evidence>